<dbReference type="Proteomes" id="UP000027855">
    <property type="component" value="Unassembled WGS sequence"/>
</dbReference>
<dbReference type="PANTHER" id="PTHR30349:SF64">
    <property type="entry name" value="PROPHAGE INTEGRASE INTD-RELATED"/>
    <property type="match status" value="1"/>
</dbReference>
<dbReference type="GO" id="GO:0003677">
    <property type="term" value="F:DNA binding"/>
    <property type="evidence" value="ECO:0007669"/>
    <property type="project" value="UniProtKB-KW"/>
</dbReference>
<dbReference type="AlphaFoldDB" id="A0A074J075"/>
<dbReference type="InterPro" id="IPR010998">
    <property type="entry name" value="Integrase_recombinase_N"/>
</dbReference>
<reference evidence="4 5" key="1">
    <citation type="submission" date="2014-04" db="EMBL/GenBank/DDBJ databases">
        <title>Variable characteristics of bacteriocin-producing Streptococcus salivarius strains isolated from Malaysian subjects.</title>
        <authorList>
            <person name="Philip K."/>
            <person name="Barbour A."/>
        </authorList>
    </citation>
    <scope>NUCLEOTIDE SEQUENCE [LARGE SCALE GENOMIC DNA]</scope>
    <source>
        <strain evidence="4 5">NU10</strain>
    </source>
</reference>
<dbReference type="InterPro" id="IPR011010">
    <property type="entry name" value="DNA_brk_join_enz"/>
</dbReference>
<dbReference type="GO" id="GO:0006310">
    <property type="term" value="P:DNA recombination"/>
    <property type="evidence" value="ECO:0007669"/>
    <property type="project" value="UniProtKB-KW"/>
</dbReference>
<dbReference type="CDD" id="cd01189">
    <property type="entry name" value="INT_ICEBs1_C_like"/>
    <property type="match status" value="1"/>
</dbReference>
<dbReference type="Gene3D" id="1.10.443.10">
    <property type="entry name" value="Intergrase catalytic core"/>
    <property type="match status" value="1"/>
</dbReference>
<accession>A0A074J075</accession>
<dbReference type="Pfam" id="PF00589">
    <property type="entry name" value="Phage_integrase"/>
    <property type="match status" value="1"/>
</dbReference>
<dbReference type="SUPFAM" id="SSF56349">
    <property type="entry name" value="DNA breaking-rejoining enzymes"/>
    <property type="match status" value="1"/>
</dbReference>
<evidence type="ECO:0000313" key="5">
    <source>
        <dbReference type="Proteomes" id="UP000027855"/>
    </source>
</evidence>
<protein>
    <submittedName>
        <fullName evidence="4">Integrase</fullName>
    </submittedName>
</protein>
<keyword evidence="3" id="KW-0233">DNA recombination</keyword>
<dbReference type="PANTHER" id="PTHR30349">
    <property type="entry name" value="PHAGE INTEGRASE-RELATED"/>
    <property type="match status" value="1"/>
</dbReference>
<comment type="similarity">
    <text evidence="1">Belongs to the 'phage' integrase family.</text>
</comment>
<evidence type="ECO:0000256" key="3">
    <source>
        <dbReference type="ARBA" id="ARBA00023172"/>
    </source>
</evidence>
<organism evidence="4 5">
    <name type="scientific">Streptococcus salivarius</name>
    <dbReference type="NCBI Taxonomy" id="1304"/>
    <lineage>
        <taxon>Bacteria</taxon>
        <taxon>Bacillati</taxon>
        <taxon>Bacillota</taxon>
        <taxon>Bacilli</taxon>
        <taxon>Lactobacillales</taxon>
        <taxon>Streptococcaceae</taxon>
        <taxon>Streptococcus</taxon>
    </lineage>
</organism>
<comment type="caution">
    <text evidence="4">The sequence shown here is derived from an EMBL/GenBank/DDBJ whole genome shotgun (WGS) entry which is preliminary data.</text>
</comment>
<dbReference type="EMBL" id="JJMT01000007">
    <property type="protein sequence ID" value="KEO45992.1"/>
    <property type="molecule type" value="Genomic_DNA"/>
</dbReference>
<dbReference type="InterPro" id="IPR002104">
    <property type="entry name" value="Integrase_catalytic"/>
</dbReference>
<keyword evidence="2" id="KW-0238">DNA-binding</keyword>
<name>A0A074J075_STRSL</name>
<dbReference type="InterPro" id="IPR013762">
    <property type="entry name" value="Integrase-like_cat_sf"/>
</dbReference>
<dbReference type="PROSITE" id="PS51898">
    <property type="entry name" value="TYR_RECOMBINASE"/>
    <property type="match status" value="1"/>
</dbReference>
<evidence type="ECO:0000256" key="1">
    <source>
        <dbReference type="ARBA" id="ARBA00008857"/>
    </source>
</evidence>
<dbReference type="Gene3D" id="1.10.150.130">
    <property type="match status" value="1"/>
</dbReference>
<sequence>MASVRYRKRGDSNLWTYEIRNEGKTVAHNSGFKTKKLAESEAEPILQELRLGKRISRDISLVDLYQEWLELKILPSSRSEETKKKYLLRKNTIERLFGNKKVTQIRASEYQRIMNKYGQTVGRNFLGRLNTGIHQSIQMAIADKVLIDDFTQHVELFSSKEQQMTEEKYLHTERDYLDLLLAVKKKFDYQRSIVPYIIYFLLKTGMRFGELIALTWNEVDFDRGLLKTYRRFNTLSHKFVPPKNKTSIRMVPIDEECIKILRLLQTEQERANMELGIKNRYRMIFQHFGYIHSVPDIASVNKALSVLLNELDIYPIITTKGARHTYGSYLWHKGFDLGVIAKILGHRDISMLVEVYGHTLEEKIFEEFNQIRDIWKDCS</sequence>
<proteinExistence type="inferred from homology"/>
<dbReference type="RefSeq" id="WP_037601275.1">
    <property type="nucleotide sequence ID" value="NZ_JACLQQ010000004.1"/>
</dbReference>
<dbReference type="GO" id="GO:0015074">
    <property type="term" value="P:DNA integration"/>
    <property type="evidence" value="ECO:0007669"/>
    <property type="project" value="InterPro"/>
</dbReference>
<gene>
    <name evidence="4" type="ORF">DL07_10635</name>
</gene>
<evidence type="ECO:0000256" key="2">
    <source>
        <dbReference type="ARBA" id="ARBA00023125"/>
    </source>
</evidence>
<dbReference type="InterPro" id="IPR050090">
    <property type="entry name" value="Tyrosine_recombinase_XerCD"/>
</dbReference>
<evidence type="ECO:0000313" key="4">
    <source>
        <dbReference type="EMBL" id="KEO45992.1"/>
    </source>
</evidence>